<dbReference type="SUPFAM" id="SSF51735">
    <property type="entry name" value="NAD(P)-binding Rossmann-fold domains"/>
    <property type="match status" value="1"/>
</dbReference>
<dbReference type="Gene3D" id="3.30.360.10">
    <property type="entry name" value="Dihydrodipicolinate Reductase, domain 2"/>
    <property type="match status" value="1"/>
</dbReference>
<name>A0A5B8LMR6_9HYPH</name>
<gene>
    <name evidence="3" type="ORF">FPZ08_01315</name>
</gene>
<proteinExistence type="predicted"/>
<reference evidence="3 4" key="1">
    <citation type="submission" date="2019-07" db="EMBL/GenBank/DDBJ databases">
        <title>Full genome sequence of Devosia sp. Gsoil 520.</title>
        <authorList>
            <person name="Im W.-T."/>
        </authorList>
    </citation>
    <scope>NUCLEOTIDE SEQUENCE [LARGE SCALE GENOMIC DNA]</scope>
    <source>
        <strain evidence="3 4">Gsoil 520</strain>
    </source>
</reference>
<dbReference type="Pfam" id="PF01408">
    <property type="entry name" value="GFO_IDH_MocA"/>
    <property type="match status" value="1"/>
</dbReference>
<protein>
    <submittedName>
        <fullName evidence="3">Gfo/Idh/MocA family oxidoreductase</fullName>
    </submittedName>
</protein>
<keyword evidence="4" id="KW-1185">Reference proteome</keyword>
<dbReference type="InterPro" id="IPR055170">
    <property type="entry name" value="GFO_IDH_MocA-like_dom"/>
</dbReference>
<organism evidence="3 4">
    <name type="scientific">Devosia ginsengisoli</name>
    <dbReference type="NCBI Taxonomy" id="400770"/>
    <lineage>
        <taxon>Bacteria</taxon>
        <taxon>Pseudomonadati</taxon>
        <taxon>Pseudomonadota</taxon>
        <taxon>Alphaproteobacteria</taxon>
        <taxon>Hyphomicrobiales</taxon>
        <taxon>Devosiaceae</taxon>
        <taxon>Devosia</taxon>
    </lineage>
</organism>
<dbReference type="GO" id="GO:0000166">
    <property type="term" value="F:nucleotide binding"/>
    <property type="evidence" value="ECO:0007669"/>
    <property type="project" value="InterPro"/>
</dbReference>
<dbReference type="OrthoDB" id="9815825at2"/>
<dbReference type="SUPFAM" id="SSF55347">
    <property type="entry name" value="Glyceraldehyde-3-phosphate dehydrogenase-like, C-terminal domain"/>
    <property type="match status" value="1"/>
</dbReference>
<dbReference type="AlphaFoldDB" id="A0A5B8LMR6"/>
<evidence type="ECO:0000259" key="1">
    <source>
        <dbReference type="Pfam" id="PF01408"/>
    </source>
</evidence>
<evidence type="ECO:0000259" key="2">
    <source>
        <dbReference type="Pfam" id="PF22725"/>
    </source>
</evidence>
<accession>A0A5B8LMR6</accession>
<feature type="domain" description="GFO/IDH/MocA-like oxidoreductase" evidence="2">
    <location>
        <begin position="145"/>
        <end position="270"/>
    </location>
</feature>
<dbReference type="Gene3D" id="3.40.50.720">
    <property type="entry name" value="NAD(P)-binding Rossmann-like Domain"/>
    <property type="match status" value="1"/>
</dbReference>
<dbReference type="PANTHER" id="PTHR43377:SF1">
    <property type="entry name" value="BILIVERDIN REDUCTASE A"/>
    <property type="match status" value="1"/>
</dbReference>
<dbReference type="InterPro" id="IPR036291">
    <property type="entry name" value="NAD(P)-bd_dom_sf"/>
</dbReference>
<dbReference type="InterPro" id="IPR051450">
    <property type="entry name" value="Gfo/Idh/MocA_Oxidoreductases"/>
</dbReference>
<dbReference type="InterPro" id="IPR000683">
    <property type="entry name" value="Gfo/Idh/MocA-like_OxRdtase_N"/>
</dbReference>
<sequence>MTRNPIGARYLEDRMVYNVAVIGAGNWSKNHLLGWRAQKDAKITWVVRSNEERAKARAEEWGVANYTADYKKVFADPDVHIVDLVLPHDLHAKLAIEALEAGKHVVLEKPLAENIEDAQRLADAAAASKLKVMVAENWNYGTFVSRAKKLLEAGAIGRPYMIRGALDLDIRYAFKGVAWRHQSERMGGGVLIDAGTHAISVMRHLMGEITEVSAQIDNYDFPDLGSMEDTALVLTRFASGAMGLLSATAVATKVRNSTSFMIMGEKGAIEFDTHDRSFFTTIDKKRSEEFTLEPSRGLVEQMTHFLSAIREDTTPLTSPMEQMGSMRTILAAYESARTGRTVKTEEIRAK</sequence>
<dbReference type="Proteomes" id="UP000315364">
    <property type="component" value="Chromosome"/>
</dbReference>
<evidence type="ECO:0000313" key="3">
    <source>
        <dbReference type="EMBL" id="QDZ09501.1"/>
    </source>
</evidence>
<dbReference type="KEGG" id="dea:FPZ08_01315"/>
<dbReference type="Pfam" id="PF22725">
    <property type="entry name" value="GFO_IDH_MocA_C3"/>
    <property type="match status" value="1"/>
</dbReference>
<evidence type="ECO:0000313" key="4">
    <source>
        <dbReference type="Proteomes" id="UP000315364"/>
    </source>
</evidence>
<dbReference type="EMBL" id="CP042304">
    <property type="protein sequence ID" value="QDZ09501.1"/>
    <property type="molecule type" value="Genomic_DNA"/>
</dbReference>
<feature type="domain" description="Gfo/Idh/MocA-like oxidoreductase N-terminal" evidence="1">
    <location>
        <begin position="18"/>
        <end position="135"/>
    </location>
</feature>
<dbReference type="PANTHER" id="PTHR43377">
    <property type="entry name" value="BILIVERDIN REDUCTASE A"/>
    <property type="match status" value="1"/>
</dbReference>